<dbReference type="EMBL" id="WVTA01000010">
    <property type="protein sequence ID" value="KAK3204124.1"/>
    <property type="molecule type" value="Genomic_DNA"/>
</dbReference>
<evidence type="ECO:0000313" key="2">
    <source>
        <dbReference type="EMBL" id="KAK3204124.1"/>
    </source>
</evidence>
<dbReference type="Proteomes" id="UP001280581">
    <property type="component" value="Unassembled WGS sequence"/>
</dbReference>
<feature type="signal peptide" evidence="1">
    <location>
        <begin position="1"/>
        <end position="17"/>
    </location>
</feature>
<comment type="caution">
    <text evidence="2">The sequence shown here is derived from an EMBL/GenBank/DDBJ whole genome shotgun (WGS) entry which is preliminary data.</text>
</comment>
<dbReference type="AlphaFoldDB" id="A0AAN6REH6"/>
<gene>
    <name evidence="2" type="ORF">GRF29_106g1795966</name>
</gene>
<reference evidence="2 3" key="1">
    <citation type="submission" date="2021-02" db="EMBL/GenBank/DDBJ databases">
        <title>Genome assembly of Pseudopithomyces chartarum.</title>
        <authorList>
            <person name="Jauregui R."/>
            <person name="Singh J."/>
            <person name="Voisey C."/>
        </authorList>
    </citation>
    <scope>NUCLEOTIDE SEQUENCE [LARGE SCALE GENOMIC DNA]</scope>
    <source>
        <strain evidence="2 3">AGR01</strain>
    </source>
</reference>
<keyword evidence="1" id="KW-0732">Signal</keyword>
<evidence type="ECO:0000313" key="3">
    <source>
        <dbReference type="Proteomes" id="UP001280581"/>
    </source>
</evidence>
<protein>
    <submittedName>
        <fullName evidence="2">Uncharacterized protein</fullName>
    </submittedName>
</protein>
<organism evidence="2 3">
    <name type="scientific">Pseudopithomyces chartarum</name>
    <dbReference type="NCBI Taxonomy" id="1892770"/>
    <lineage>
        <taxon>Eukaryota</taxon>
        <taxon>Fungi</taxon>
        <taxon>Dikarya</taxon>
        <taxon>Ascomycota</taxon>
        <taxon>Pezizomycotina</taxon>
        <taxon>Dothideomycetes</taxon>
        <taxon>Pleosporomycetidae</taxon>
        <taxon>Pleosporales</taxon>
        <taxon>Massarineae</taxon>
        <taxon>Didymosphaeriaceae</taxon>
        <taxon>Pseudopithomyces</taxon>
    </lineage>
</organism>
<sequence length="189" mass="20432">MFVKMFFTAAMALLATAAETNSTSTDLATQVTRVADLTRIAYILHRDIVSVNNDPADRRVTVAILDAIANQALKDQELNNSPATKRATYTEEQQTEIANAYADYMSITNAMLGAAVQKHFAVVSHNAGHTEGAAMNYSMYATKSWSEAVLASIPAKKSGMTVEKAVHDNTYQMTVDLYLNGPSGLTDSS</sequence>
<keyword evidence="3" id="KW-1185">Reference proteome</keyword>
<evidence type="ECO:0000256" key="1">
    <source>
        <dbReference type="SAM" id="SignalP"/>
    </source>
</evidence>
<name>A0AAN6REH6_9PLEO</name>
<proteinExistence type="predicted"/>
<accession>A0AAN6REH6</accession>
<feature type="chain" id="PRO_5042951435" evidence="1">
    <location>
        <begin position="18"/>
        <end position="189"/>
    </location>
</feature>